<dbReference type="EMBL" id="AHMT02000015">
    <property type="protein sequence ID" value="EQA63985.1"/>
    <property type="molecule type" value="Genomic_DNA"/>
</dbReference>
<gene>
    <name evidence="1" type="ORF">LEP1GSC062_0710</name>
</gene>
<protein>
    <submittedName>
        <fullName evidence="1">Uncharacterized protein</fullName>
    </submittedName>
</protein>
<dbReference type="GO" id="GO:0016805">
    <property type="term" value="F:dipeptidase activity"/>
    <property type="evidence" value="ECO:0007669"/>
    <property type="project" value="InterPro"/>
</dbReference>
<reference evidence="1" key="1">
    <citation type="submission" date="2013-05" db="EMBL/GenBank/DDBJ databases">
        <authorList>
            <person name="Harkins D.M."/>
            <person name="Durkin A.S."/>
            <person name="Brinkac L.M."/>
            <person name="Haft D.H."/>
            <person name="Selengut J.D."/>
            <person name="Sanka R."/>
            <person name="DePew J."/>
            <person name="Purushe J."/>
            <person name="Hartskeerl R.A."/>
            <person name="Ahmed A."/>
            <person name="van der Linden H."/>
            <person name="Goris M.G.A."/>
            <person name="Vinetz J.M."/>
            <person name="Sutton G.G."/>
            <person name="Nierman W.C."/>
            <person name="Fouts D.E."/>
        </authorList>
    </citation>
    <scope>NUCLEOTIDE SEQUENCE [LARGE SCALE GENOMIC DNA]</scope>
    <source>
        <strain evidence="1">L 60</strain>
    </source>
</reference>
<dbReference type="GO" id="GO:0006508">
    <property type="term" value="P:proteolysis"/>
    <property type="evidence" value="ECO:0007669"/>
    <property type="project" value="InterPro"/>
</dbReference>
<keyword evidence="2" id="KW-1185">Reference proteome</keyword>
<organism evidence="1 2">
    <name type="scientific">Leptospira alexanderi serovar Manhao 3 str. L 60</name>
    <dbReference type="NCBI Taxonomy" id="1049759"/>
    <lineage>
        <taxon>Bacteria</taxon>
        <taxon>Pseudomonadati</taxon>
        <taxon>Spirochaetota</taxon>
        <taxon>Spirochaetia</taxon>
        <taxon>Leptospirales</taxon>
        <taxon>Leptospiraceae</taxon>
        <taxon>Leptospira</taxon>
    </lineage>
</organism>
<evidence type="ECO:0000313" key="1">
    <source>
        <dbReference type="EMBL" id="EQA63985.1"/>
    </source>
</evidence>
<proteinExistence type="predicted"/>
<accession>V6I1E8</accession>
<dbReference type="AlphaFoldDB" id="V6I1E8"/>
<dbReference type="PANTHER" id="PTHR12994:SF17">
    <property type="entry name" value="LD30995P"/>
    <property type="match status" value="1"/>
</dbReference>
<dbReference type="PANTHER" id="PTHR12994">
    <property type="entry name" value="SECERNIN"/>
    <property type="match status" value="1"/>
</dbReference>
<dbReference type="STRING" id="100053.GCA_002009845_01768"/>
<evidence type="ECO:0000313" key="2">
    <source>
        <dbReference type="Proteomes" id="UP000018747"/>
    </source>
</evidence>
<comment type="caution">
    <text evidence="1">The sequence shown here is derived from an EMBL/GenBank/DDBJ whole genome shotgun (WGS) entry which is preliminary data.</text>
</comment>
<sequence length="142" mass="16295">MEGEPLQTEDFYPTSSNMGSVCLHATGPITPNGTTASLVAELKPNLSKNRFWFTGTSIPTISFFLPAGFSGTSFLEKSFEQPGSKLDTSLWWTHEKFYRKIQRIYPDAKRLVQPRIAALEKEWILELKKLEKIQTQLKHWIF</sequence>
<dbReference type="GO" id="GO:0070004">
    <property type="term" value="F:cysteine-type exopeptidase activity"/>
    <property type="evidence" value="ECO:0007669"/>
    <property type="project" value="InterPro"/>
</dbReference>
<dbReference type="Proteomes" id="UP000018747">
    <property type="component" value="Unassembled WGS sequence"/>
</dbReference>
<dbReference type="InterPro" id="IPR005322">
    <property type="entry name" value="Peptidase_C69"/>
</dbReference>
<name>V6I1E8_9LEPT</name>